<dbReference type="OrthoDB" id="205248at2759"/>
<dbReference type="EMBL" id="JRES01001140">
    <property type="protein sequence ID" value="KNC25208.1"/>
    <property type="molecule type" value="Genomic_DNA"/>
</dbReference>
<accession>A0A0L0BYT7</accession>
<evidence type="ECO:0000259" key="18">
    <source>
        <dbReference type="SMART" id="SM00090"/>
    </source>
</evidence>
<dbReference type="InterPro" id="IPR018935">
    <property type="entry name" value="RIO_kinase_CS"/>
</dbReference>
<dbReference type="GO" id="GO:0046872">
    <property type="term" value="F:metal ion binding"/>
    <property type="evidence" value="ECO:0007669"/>
    <property type="project" value="UniProtKB-KW"/>
</dbReference>
<evidence type="ECO:0000256" key="10">
    <source>
        <dbReference type="ARBA" id="ARBA00022741"/>
    </source>
</evidence>
<keyword evidence="11" id="KW-0418">Kinase</keyword>
<keyword evidence="9" id="KW-0479">Metal-binding</keyword>
<keyword evidence="7" id="KW-0723">Serine/threonine-protein kinase</keyword>
<dbReference type="InterPro" id="IPR000687">
    <property type="entry name" value="RIO_kinase"/>
</dbReference>
<dbReference type="EC" id="2.7.11.1" evidence="4"/>
<evidence type="ECO:0000256" key="17">
    <source>
        <dbReference type="ARBA" id="ARBA00049360"/>
    </source>
</evidence>
<evidence type="ECO:0000256" key="11">
    <source>
        <dbReference type="ARBA" id="ARBA00022777"/>
    </source>
</evidence>
<comment type="catalytic activity">
    <reaction evidence="16">
        <text>L-seryl-[protein] + ATP = O-phospho-L-seryl-[protein] + ADP + H(+)</text>
        <dbReference type="Rhea" id="RHEA:17989"/>
        <dbReference type="Rhea" id="RHEA-COMP:9863"/>
        <dbReference type="Rhea" id="RHEA-COMP:11604"/>
        <dbReference type="ChEBI" id="CHEBI:15378"/>
        <dbReference type="ChEBI" id="CHEBI:29999"/>
        <dbReference type="ChEBI" id="CHEBI:30616"/>
        <dbReference type="ChEBI" id="CHEBI:83421"/>
        <dbReference type="ChEBI" id="CHEBI:456216"/>
        <dbReference type="EC" id="2.7.11.1"/>
    </reaction>
</comment>
<dbReference type="PROSITE" id="PS01245">
    <property type="entry name" value="RIO1"/>
    <property type="match status" value="1"/>
</dbReference>
<dbReference type="STRING" id="7375.A0A0L0BYT7"/>
<reference evidence="19 20" key="1">
    <citation type="journal article" date="2015" name="Nat. Commun.">
        <title>Lucilia cuprina genome unlocks parasitic fly biology to underpin future interventions.</title>
        <authorList>
            <person name="Anstead C.A."/>
            <person name="Korhonen P.K."/>
            <person name="Young N.D."/>
            <person name="Hall R.S."/>
            <person name="Jex A.R."/>
            <person name="Murali S.C."/>
            <person name="Hughes D.S."/>
            <person name="Lee S.F."/>
            <person name="Perry T."/>
            <person name="Stroehlein A.J."/>
            <person name="Ansell B.R."/>
            <person name="Breugelmans B."/>
            <person name="Hofmann A."/>
            <person name="Qu J."/>
            <person name="Dugan S."/>
            <person name="Lee S.L."/>
            <person name="Chao H."/>
            <person name="Dinh H."/>
            <person name="Han Y."/>
            <person name="Doddapaneni H.V."/>
            <person name="Worley K.C."/>
            <person name="Muzny D.M."/>
            <person name="Ioannidis P."/>
            <person name="Waterhouse R.M."/>
            <person name="Zdobnov E.M."/>
            <person name="James P.J."/>
            <person name="Bagnall N.H."/>
            <person name="Kotze A.C."/>
            <person name="Gibbs R.A."/>
            <person name="Richards S."/>
            <person name="Batterham P."/>
            <person name="Gasser R.B."/>
        </authorList>
    </citation>
    <scope>NUCLEOTIDE SEQUENCE [LARGE SCALE GENOMIC DNA]</scope>
    <source>
        <strain evidence="19 20">LS</strain>
        <tissue evidence="19">Full body</tissue>
    </source>
</reference>
<evidence type="ECO:0000256" key="2">
    <source>
        <dbReference type="ARBA" id="ARBA00004496"/>
    </source>
</evidence>
<feature type="domain" description="RIO kinase" evidence="18">
    <location>
        <begin position="1"/>
        <end position="106"/>
    </location>
</feature>
<dbReference type="InterPro" id="IPR051272">
    <property type="entry name" value="RIO-type_Ser/Thr_kinase"/>
</dbReference>
<dbReference type="GO" id="GO:0042254">
    <property type="term" value="P:ribosome biogenesis"/>
    <property type="evidence" value="ECO:0007669"/>
    <property type="project" value="UniProtKB-KW"/>
</dbReference>
<dbReference type="InterPro" id="IPR018934">
    <property type="entry name" value="RIO_dom"/>
</dbReference>
<keyword evidence="5" id="KW-0963">Cytoplasm</keyword>
<feature type="non-terminal residue" evidence="19">
    <location>
        <position position="1"/>
    </location>
</feature>
<dbReference type="Proteomes" id="UP000037069">
    <property type="component" value="Unassembled WGS sequence"/>
</dbReference>
<evidence type="ECO:0000256" key="8">
    <source>
        <dbReference type="ARBA" id="ARBA00022679"/>
    </source>
</evidence>
<sequence length="137" mass="16167">SDGYASPKLKDAEIDAEEYPQLYHQLVSYMRIMYQECRLVHADLSEYNILYHEKKLWIIDVSQSVEHDHPMSLEFLRMDIKNVNDYFEKLGVEVLNERQLFKFITTLPQPGGEWPETVANLSQQVADLPREEMTDQM</sequence>
<evidence type="ECO:0000256" key="7">
    <source>
        <dbReference type="ARBA" id="ARBA00022527"/>
    </source>
</evidence>
<proteinExistence type="inferred from homology"/>
<dbReference type="GO" id="GO:0016787">
    <property type="term" value="F:hydrolase activity"/>
    <property type="evidence" value="ECO:0007669"/>
    <property type="project" value="UniProtKB-KW"/>
</dbReference>
<feature type="non-terminal residue" evidence="19">
    <location>
        <position position="137"/>
    </location>
</feature>
<evidence type="ECO:0000256" key="9">
    <source>
        <dbReference type="ARBA" id="ARBA00022723"/>
    </source>
</evidence>
<dbReference type="Pfam" id="PF01163">
    <property type="entry name" value="RIO1"/>
    <property type="match status" value="1"/>
</dbReference>
<gene>
    <name evidence="19" type="ORF">FF38_04141</name>
</gene>
<comment type="similarity">
    <text evidence="3">Belongs to the protein kinase superfamily. RIO-type Ser/Thr kinase family.</text>
</comment>
<evidence type="ECO:0000313" key="20">
    <source>
        <dbReference type="Proteomes" id="UP000037069"/>
    </source>
</evidence>
<keyword evidence="8" id="KW-0808">Transferase</keyword>
<comment type="subcellular location">
    <subcellularLocation>
        <location evidence="2">Cytoplasm</location>
    </subcellularLocation>
</comment>
<evidence type="ECO:0000256" key="16">
    <source>
        <dbReference type="ARBA" id="ARBA00048679"/>
    </source>
</evidence>
<evidence type="ECO:0000256" key="6">
    <source>
        <dbReference type="ARBA" id="ARBA00022517"/>
    </source>
</evidence>
<dbReference type="FunFam" id="1.10.510.10:FF:000755">
    <property type="entry name" value="Homoserine kinase"/>
    <property type="match status" value="1"/>
</dbReference>
<protein>
    <recommendedName>
        <fullName evidence="4">non-specific serine/threonine protein kinase</fullName>
        <ecNumber evidence="4">2.7.11.1</ecNumber>
    </recommendedName>
</protein>
<dbReference type="Gene3D" id="1.10.510.10">
    <property type="entry name" value="Transferase(Phosphotransferase) domain 1"/>
    <property type="match status" value="1"/>
</dbReference>
<comment type="catalytic activity">
    <reaction evidence="15">
        <text>L-threonyl-[protein] + ATP = O-phospho-L-threonyl-[protein] + ADP + H(+)</text>
        <dbReference type="Rhea" id="RHEA:46608"/>
        <dbReference type="Rhea" id="RHEA-COMP:11060"/>
        <dbReference type="Rhea" id="RHEA-COMP:11605"/>
        <dbReference type="ChEBI" id="CHEBI:15378"/>
        <dbReference type="ChEBI" id="CHEBI:30013"/>
        <dbReference type="ChEBI" id="CHEBI:30616"/>
        <dbReference type="ChEBI" id="CHEBI:61977"/>
        <dbReference type="ChEBI" id="CHEBI:456216"/>
        <dbReference type="EC" id="2.7.11.1"/>
    </reaction>
</comment>
<evidence type="ECO:0000256" key="14">
    <source>
        <dbReference type="ARBA" id="ARBA00022842"/>
    </source>
</evidence>
<keyword evidence="6" id="KW-0690">Ribosome biogenesis</keyword>
<evidence type="ECO:0000256" key="15">
    <source>
        <dbReference type="ARBA" id="ARBA00047899"/>
    </source>
</evidence>
<dbReference type="GO" id="GO:0004674">
    <property type="term" value="F:protein serine/threonine kinase activity"/>
    <property type="evidence" value="ECO:0007669"/>
    <property type="project" value="UniProtKB-KW"/>
</dbReference>
<keyword evidence="12" id="KW-0378">Hydrolase</keyword>
<dbReference type="InterPro" id="IPR011009">
    <property type="entry name" value="Kinase-like_dom_sf"/>
</dbReference>
<dbReference type="GO" id="GO:0005524">
    <property type="term" value="F:ATP binding"/>
    <property type="evidence" value="ECO:0007669"/>
    <property type="project" value="UniProtKB-KW"/>
</dbReference>
<evidence type="ECO:0000256" key="12">
    <source>
        <dbReference type="ARBA" id="ARBA00022801"/>
    </source>
</evidence>
<evidence type="ECO:0000256" key="5">
    <source>
        <dbReference type="ARBA" id="ARBA00022490"/>
    </source>
</evidence>
<comment type="cofactor">
    <cofactor evidence="1">
        <name>Mg(2+)</name>
        <dbReference type="ChEBI" id="CHEBI:18420"/>
    </cofactor>
</comment>
<evidence type="ECO:0000256" key="1">
    <source>
        <dbReference type="ARBA" id="ARBA00001946"/>
    </source>
</evidence>
<keyword evidence="20" id="KW-1185">Reference proteome</keyword>
<dbReference type="AlphaFoldDB" id="A0A0L0BYT7"/>
<evidence type="ECO:0000313" key="19">
    <source>
        <dbReference type="EMBL" id="KNC25208.1"/>
    </source>
</evidence>
<evidence type="ECO:0000256" key="13">
    <source>
        <dbReference type="ARBA" id="ARBA00022840"/>
    </source>
</evidence>
<name>A0A0L0BYT7_LUCCU</name>
<evidence type="ECO:0000256" key="3">
    <source>
        <dbReference type="ARBA" id="ARBA00009196"/>
    </source>
</evidence>
<keyword evidence="13" id="KW-0067">ATP-binding</keyword>
<comment type="catalytic activity">
    <reaction evidence="17">
        <text>ATP + H2O = ADP + phosphate + H(+)</text>
        <dbReference type="Rhea" id="RHEA:13065"/>
        <dbReference type="ChEBI" id="CHEBI:15377"/>
        <dbReference type="ChEBI" id="CHEBI:15378"/>
        <dbReference type="ChEBI" id="CHEBI:30616"/>
        <dbReference type="ChEBI" id="CHEBI:43474"/>
        <dbReference type="ChEBI" id="CHEBI:456216"/>
    </reaction>
</comment>
<dbReference type="SUPFAM" id="SSF56112">
    <property type="entry name" value="Protein kinase-like (PK-like)"/>
    <property type="match status" value="1"/>
</dbReference>
<keyword evidence="10" id="KW-0547">Nucleotide-binding</keyword>
<dbReference type="SMART" id="SM00090">
    <property type="entry name" value="RIO"/>
    <property type="match status" value="1"/>
</dbReference>
<comment type="caution">
    <text evidence="19">The sequence shown here is derived from an EMBL/GenBank/DDBJ whole genome shotgun (WGS) entry which is preliminary data.</text>
</comment>
<dbReference type="PANTHER" id="PTHR45723">
    <property type="entry name" value="SERINE/THREONINE-PROTEIN KINASE RIO1"/>
    <property type="match status" value="1"/>
</dbReference>
<evidence type="ECO:0000256" key="4">
    <source>
        <dbReference type="ARBA" id="ARBA00012513"/>
    </source>
</evidence>
<organism evidence="19 20">
    <name type="scientific">Lucilia cuprina</name>
    <name type="common">Green bottle fly</name>
    <name type="synonym">Australian sheep blowfly</name>
    <dbReference type="NCBI Taxonomy" id="7375"/>
    <lineage>
        <taxon>Eukaryota</taxon>
        <taxon>Metazoa</taxon>
        <taxon>Ecdysozoa</taxon>
        <taxon>Arthropoda</taxon>
        <taxon>Hexapoda</taxon>
        <taxon>Insecta</taxon>
        <taxon>Pterygota</taxon>
        <taxon>Neoptera</taxon>
        <taxon>Endopterygota</taxon>
        <taxon>Diptera</taxon>
        <taxon>Brachycera</taxon>
        <taxon>Muscomorpha</taxon>
        <taxon>Oestroidea</taxon>
        <taxon>Calliphoridae</taxon>
        <taxon>Luciliinae</taxon>
        <taxon>Lucilia</taxon>
    </lineage>
</organism>
<dbReference type="GO" id="GO:0005737">
    <property type="term" value="C:cytoplasm"/>
    <property type="evidence" value="ECO:0007669"/>
    <property type="project" value="UniProtKB-SubCell"/>
</dbReference>
<keyword evidence="14" id="KW-0460">Magnesium</keyword>